<dbReference type="Gene3D" id="3.40.50.1820">
    <property type="entry name" value="alpha/beta hydrolase"/>
    <property type="match status" value="1"/>
</dbReference>
<dbReference type="PROSITE" id="PS00122">
    <property type="entry name" value="CARBOXYLESTERASE_B_1"/>
    <property type="match status" value="1"/>
</dbReference>
<comment type="caution">
    <text evidence="5">The sequence shown here is derived from an EMBL/GenBank/DDBJ whole genome shotgun (WGS) entry which is preliminary data.</text>
</comment>
<evidence type="ECO:0000256" key="2">
    <source>
        <dbReference type="ARBA" id="ARBA00022801"/>
    </source>
</evidence>
<protein>
    <recommendedName>
        <fullName evidence="3">Carboxylic ester hydrolase</fullName>
        <ecNumber evidence="3">3.1.1.-</ecNumber>
    </recommendedName>
</protein>
<evidence type="ECO:0000256" key="3">
    <source>
        <dbReference type="RuleBase" id="RU361235"/>
    </source>
</evidence>
<evidence type="ECO:0000259" key="4">
    <source>
        <dbReference type="Pfam" id="PF00135"/>
    </source>
</evidence>
<evidence type="ECO:0000313" key="5">
    <source>
        <dbReference type="EMBL" id="TDZ61625.1"/>
    </source>
</evidence>
<dbReference type="EMBL" id="RYZW01000030">
    <property type="protein sequence ID" value="TDZ61625.1"/>
    <property type="molecule type" value="Genomic_DNA"/>
</dbReference>
<evidence type="ECO:0000256" key="1">
    <source>
        <dbReference type="ARBA" id="ARBA00005964"/>
    </source>
</evidence>
<dbReference type="Pfam" id="PF00135">
    <property type="entry name" value="COesterase"/>
    <property type="match status" value="1"/>
</dbReference>
<keyword evidence="6" id="KW-1185">Reference proteome</keyword>
<dbReference type="InterPro" id="IPR019826">
    <property type="entry name" value="Carboxylesterase_B_AS"/>
</dbReference>
<dbReference type="Proteomes" id="UP000295703">
    <property type="component" value="Unassembled WGS sequence"/>
</dbReference>
<dbReference type="SUPFAM" id="SSF53474">
    <property type="entry name" value="alpha/beta-Hydrolases"/>
    <property type="match status" value="1"/>
</dbReference>
<dbReference type="PANTHER" id="PTHR43142">
    <property type="entry name" value="CARBOXYLIC ESTER HYDROLASE"/>
    <property type="match status" value="1"/>
</dbReference>
<sequence length="436" mass="47903">MLWIHGGAFTGGFGSDPLFDCGNLASRGDVVVVTINYRLGTLGFLALDDNVTNGNFGIADQIVALDWVLDHTRDFGGDPARITIFGQSAGGAAIRALMASPKARGKFAGAIPMSSLGGLSYGASYAKYFSIEEQVDIAGNTVLRTADCTDAKSKVDCLRRVPAEKLDFGARFLVVDGKYITSDELQLNGDPLDVHLMMGITAEDGLPFLVFPQNGTVPDTTLWLGSQGLPDPPRALFPPMNTTNVTRAAFGVGARLATDAMFRCIDQATVYAGLESGVLGSKVYYYEFDRTYQTPEWPRLDICQAPKTKKYPNGNPESLVDNLRCHSGELLPLYGNLARQGLPFRDEHDLPWQQYIVDTFTSFARTYNPNPDKDFLRARGFDSTLEALEKSGPWEPAVKGDMKIRSIGWPVKNDMMGNFRDLEQCKWLKMPLGFYI</sequence>
<dbReference type="PANTHER" id="PTHR43142:SF3">
    <property type="entry name" value="PUTATIVE (AFU_ORTHOLOGUE AFUA_3G09070)-RELATED"/>
    <property type="match status" value="1"/>
</dbReference>
<feature type="domain" description="Carboxylesterase type B" evidence="4">
    <location>
        <begin position="1"/>
        <end position="211"/>
    </location>
</feature>
<keyword evidence="2 3" id="KW-0378">Hydrolase</keyword>
<dbReference type="InterPro" id="IPR029058">
    <property type="entry name" value="AB_hydrolase_fold"/>
</dbReference>
<organism evidence="5 6">
    <name type="scientific">Colletotrichum trifolii</name>
    <dbReference type="NCBI Taxonomy" id="5466"/>
    <lineage>
        <taxon>Eukaryota</taxon>
        <taxon>Fungi</taxon>
        <taxon>Dikarya</taxon>
        <taxon>Ascomycota</taxon>
        <taxon>Pezizomycotina</taxon>
        <taxon>Sordariomycetes</taxon>
        <taxon>Hypocreomycetidae</taxon>
        <taxon>Glomerellales</taxon>
        <taxon>Glomerellaceae</taxon>
        <taxon>Colletotrichum</taxon>
        <taxon>Colletotrichum orbiculare species complex</taxon>
    </lineage>
</organism>
<dbReference type="EC" id="3.1.1.-" evidence="3"/>
<dbReference type="GO" id="GO:0016787">
    <property type="term" value="F:hydrolase activity"/>
    <property type="evidence" value="ECO:0007669"/>
    <property type="project" value="UniProtKB-KW"/>
</dbReference>
<dbReference type="STRING" id="5466.A0A4R8RHE8"/>
<dbReference type="AlphaFoldDB" id="A0A4R8RHE8"/>
<evidence type="ECO:0000313" key="6">
    <source>
        <dbReference type="Proteomes" id="UP000295703"/>
    </source>
</evidence>
<reference evidence="5 6" key="1">
    <citation type="submission" date="2018-12" db="EMBL/GenBank/DDBJ databases">
        <title>Genome sequence and assembly of Colletotrichum trifolii.</title>
        <authorList>
            <person name="Gan P."/>
            <person name="Shirasu K."/>
        </authorList>
    </citation>
    <scope>NUCLEOTIDE SEQUENCE [LARGE SCALE GENOMIC DNA]</scope>
    <source>
        <strain evidence="5 6">543-2</strain>
    </source>
</reference>
<dbReference type="InterPro" id="IPR002018">
    <property type="entry name" value="CarbesteraseB"/>
</dbReference>
<comment type="similarity">
    <text evidence="1 3">Belongs to the type-B carboxylesterase/lipase family.</text>
</comment>
<proteinExistence type="inferred from homology"/>
<gene>
    <name evidence="5" type="ORF">CTRI78_v004240</name>
</gene>
<accession>A0A4R8RHE8</accession>
<name>A0A4R8RHE8_COLTR</name>